<feature type="region of interest" description="Disordered" evidence="1">
    <location>
        <begin position="268"/>
        <end position="287"/>
    </location>
</feature>
<feature type="region of interest" description="Disordered" evidence="1">
    <location>
        <begin position="314"/>
        <end position="347"/>
    </location>
</feature>
<feature type="compositionally biased region" description="Low complexity" evidence="1">
    <location>
        <begin position="446"/>
        <end position="460"/>
    </location>
</feature>
<dbReference type="EMBL" id="JAKJXP020000002">
    <property type="protein sequence ID" value="KAK7757583.1"/>
    <property type="molecule type" value="Genomic_DNA"/>
</dbReference>
<feature type="compositionally biased region" description="Pro residues" evidence="1">
    <location>
        <begin position="161"/>
        <end position="177"/>
    </location>
</feature>
<evidence type="ECO:0000313" key="3">
    <source>
        <dbReference type="Proteomes" id="UP001320420"/>
    </source>
</evidence>
<feature type="compositionally biased region" description="Low complexity" evidence="1">
    <location>
        <begin position="270"/>
        <end position="287"/>
    </location>
</feature>
<feature type="compositionally biased region" description="Basic and acidic residues" evidence="1">
    <location>
        <begin position="638"/>
        <end position="651"/>
    </location>
</feature>
<feature type="region of interest" description="Disordered" evidence="1">
    <location>
        <begin position="588"/>
        <end position="657"/>
    </location>
</feature>
<feature type="region of interest" description="Disordered" evidence="1">
    <location>
        <begin position="511"/>
        <end position="545"/>
    </location>
</feature>
<feature type="region of interest" description="Disordered" evidence="1">
    <location>
        <begin position="387"/>
        <end position="460"/>
    </location>
</feature>
<organism evidence="2 3">
    <name type="scientific">Diatrype stigma</name>
    <dbReference type="NCBI Taxonomy" id="117547"/>
    <lineage>
        <taxon>Eukaryota</taxon>
        <taxon>Fungi</taxon>
        <taxon>Dikarya</taxon>
        <taxon>Ascomycota</taxon>
        <taxon>Pezizomycotina</taxon>
        <taxon>Sordariomycetes</taxon>
        <taxon>Xylariomycetidae</taxon>
        <taxon>Xylariales</taxon>
        <taxon>Diatrypaceae</taxon>
        <taxon>Diatrype</taxon>
    </lineage>
</organism>
<dbReference type="Proteomes" id="UP001320420">
    <property type="component" value="Unassembled WGS sequence"/>
</dbReference>
<dbReference type="AlphaFoldDB" id="A0AAN9VCG2"/>
<proteinExistence type="predicted"/>
<comment type="caution">
    <text evidence="2">The sequence shown here is derived from an EMBL/GenBank/DDBJ whole genome shotgun (WGS) entry which is preliminary data.</text>
</comment>
<evidence type="ECO:0000256" key="1">
    <source>
        <dbReference type="SAM" id="MobiDB-lite"/>
    </source>
</evidence>
<evidence type="ECO:0000313" key="2">
    <source>
        <dbReference type="EMBL" id="KAK7757583.1"/>
    </source>
</evidence>
<gene>
    <name evidence="2" type="ORF">SLS62_000598</name>
</gene>
<feature type="compositionally biased region" description="Polar residues" evidence="1">
    <location>
        <begin position="178"/>
        <end position="188"/>
    </location>
</feature>
<feature type="compositionally biased region" description="Gly residues" evidence="1">
    <location>
        <begin position="607"/>
        <end position="618"/>
    </location>
</feature>
<name>A0AAN9VCG2_9PEZI</name>
<keyword evidence="3" id="KW-1185">Reference proteome</keyword>
<feature type="compositionally biased region" description="Gly residues" evidence="1">
    <location>
        <begin position="432"/>
        <end position="445"/>
    </location>
</feature>
<feature type="compositionally biased region" description="Acidic residues" evidence="1">
    <location>
        <begin position="627"/>
        <end position="637"/>
    </location>
</feature>
<feature type="compositionally biased region" description="Low complexity" evidence="1">
    <location>
        <begin position="396"/>
        <end position="412"/>
    </location>
</feature>
<feature type="compositionally biased region" description="Polar residues" evidence="1">
    <location>
        <begin position="102"/>
        <end position="121"/>
    </location>
</feature>
<accession>A0AAN9VCG2</accession>
<feature type="region of interest" description="Disordered" evidence="1">
    <location>
        <begin position="45"/>
        <end position="234"/>
    </location>
</feature>
<feature type="compositionally biased region" description="Gly residues" evidence="1">
    <location>
        <begin position="530"/>
        <end position="541"/>
    </location>
</feature>
<feature type="compositionally biased region" description="Low complexity" evidence="1">
    <location>
        <begin position="588"/>
        <end position="602"/>
    </location>
</feature>
<protein>
    <submittedName>
        <fullName evidence="2">Uncharacterized protein</fullName>
    </submittedName>
</protein>
<sequence>MISGDANLPLDIILSPFKPQVKNVTAEDVASSLYYVHLDAPEDELLVPPEQARDSSSPRSSSESRRTKIQRKPLPATANLTDIKDSRIDPATRILHPALRPGNQNYDSHSHVQQPAPNAQLDSAFMPPPQKAAGPPTGSVQRKPFGPRAIVTGNRDNVDRNPPPPAAYPDEPPPLPPRQQQHQENIPPSANHHSHSHSNSNSHTHAQQLAPSPVPGSRPIRSPSPNKKRPFRPFSLTLIRRDRSSDEQWNVGKVSAFQCPDPLSIDYYNQHHSSSSSNNSRHSQTHSPVVAPSILIHLESSGYSKFRGMPTRISVGSGGEIRPSFDMRRPHSSGAASTSRFGGSGGDEYLQPSFAPAFAPAPAQGGLEREVKMAYSPSLATNIRQAFKGGRRRRSSAAGADGFSPTSPSKSPSGGGGGHGRHGSSAASVRSLGGGDFDLGSGGGTEPPSSSSIITRPGPGLKARGYVFESPWGGRCEFVTGNAGRTLRCRHILPNYSGNVFNPLVADGGGADGESGTGGGGRSRGLSSGAIGGGPHSNGGGSHKKALPVSELRFNLPSSEVLFSKDTSGSPRTRDQIHGQFSRFLNNAAAARQQQQQRSSNRSRSRSGGGGGGGGGSGNNNHYYSSEGDEDFDFYDDPDQRIDMSLGREKAGGGNRGSRAKMGKLIIAPDGLKMLDLVVAANVGVWWTSWERTFGDETW</sequence>
<reference evidence="2 3" key="1">
    <citation type="submission" date="2024-02" db="EMBL/GenBank/DDBJ databases">
        <title>De novo assembly and annotation of 12 fungi associated with fruit tree decline syndrome in Ontario, Canada.</title>
        <authorList>
            <person name="Sulman M."/>
            <person name="Ellouze W."/>
            <person name="Ilyukhin E."/>
        </authorList>
    </citation>
    <scope>NUCLEOTIDE SEQUENCE [LARGE SCALE GENOMIC DNA]</scope>
    <source>
        <strain evidence="2 3">M11/M66-122</strain>
    </source>
</reference>
<feature type="compositionally biased region" description="Gly residues" evidence="1">
    <location>
        <begin position="511"/>
        <end position="523"/>
    </location>
</feature>